<evidence type="ECO:0000313" key="2">
    <source>
        <dbReference type="EMBL" id="RMB57203.1"/>
    </source>
</evidence>
<feature type="transmembrane region" description="Helical" evidence="1">
    <location>
        <begin position="179"/>
        <end position="203"/>
    </location>
</feature>
<feature type="transmembrane region" description="Helical" evidence="1">
    <location>
        <begin position="20"/>
        <end position="36"/>
    </location>
</feature>
<feature type="transmembrane region" description="Helical" evidence="1">
    <location>
        <begin position="270"/>
        <end position="289"/>
    </location>
</feature>
<comment type="caution">
    <text evidence="2">The sequence shown here is derived from an EMBL/GenBank/DDBJ whole genome shotgun (WGS) entry which is preliminary data.</text>
</comment>
<feature type="transmembrane region" description="Helical" evidence="1">
    <location>
        <begin position="145"/>
        <end position="167"/>
    </location>
</feature>
<dbReference type="RefSeq" id="WP_121928171.1">
    <property type="nucleotide sequence ID" value="NZ_JAACCH010000001.1"/>
</dbReference>
<keyword evidence="1" id="KW-1133">Transmembrane helix</keyword>
<keyword evidence="1" id="KW-0472">Membrane</keyword>
<feature type="transmembrane region" description="Helical" evidence="1">
    <location>
        <begin position="344"/>
        <end position="360"/>
    </location>
</feature>
<keyword evidence="1" id="KW-0812">Transmembrane</keyword>
<dbReference type="EMBL" id="REGC01000016">
    <property type="protein sequence ID" value="RMB57203.1"/>
    <property type="molecule type" value="Genomic_DNA"/>
</dbReference>
<feature type="transmembrane region" description="Helical" evidence="1">
    <location>
        <begin position="81"/>
        <end position="103"/>
    </location>
</feature>
<feature type="transmembrane region" description="Helical" evidence="1">
    <location>
        <begin position="109"/>
        <end position="133"/>
    </location>
</feature>
<feature type="transmembrane region" description="Helical" evidence="1">
    <location>
        <begin position="238"/>
        <end position="258"/>
    </location>
</feature>
<feature type="transmembrane region" description="Helical" evidence="1">
    <location>
        <begin position="215"/>
        <end position="232"/>
    </location>
</feature>
<feature type="transmembrane region" description="Helical" evidence="1">
    <location>
        <begin position="301"/>
        <end position="323"/>
    </location>
</feature>
<organism evidence="2 3">
    <name type="scientific">Corynebacterium macginleyi</name>
    <dbReference type="NCBI Taxonomy" id="38290"/>
    <lineage>
        <taxon>Bacteria</taxon>
        <taxon>Bacillati</taxon>
        <taxon>Actinomycetota</taxon>
        <taxon>Actinomycetes</taxon>
        <taxon>Mycobacteriales</taxon>
        <taxon>Corynebacteriaceae</taxon>
        <taxon>Corynebacterium</taxon>
    </lineage>
</organism>
<evidence type="ECO:0000313" key="3">
    <source>
        <dbReference type="Proteomes" id="UP000270649"/>
    </source>
</evidence>
<accession>A0A3M0G5Y1</accession>
<feature type="transmembrane region" description="Helical" evidence="1">
    <location>
        <begin position="411"/>
        <end position="431"/>
    </location>
</feature>
<dbReference type="Proteomes" id="UP000270649">
    <property type="component" value="Unassembled WGS sequence"/>
</dbReference>
<reference evidence="2 3" key="1">
    <citation type="submission" date="2018-10" db="EMBL/GenBank/DDBJ databases">
        <title>Corynebacterium macginleyi genome sequencing and assembly of the type strain and two clinical samples.</title>
        <authorList>
            <person name="Bernier A.-M."/>
            <person name="Bernard K."/>
        </authorList>
    </citation>
    <scope>NUCLEOTIDE SEQUENCE [LARGE SCALE GENOMIC DNA]</scope>
    <source>
        <strain evidence="2 3">NML 120205</strain>
    </source>
</reference>
<name>A0A3M0G5Y1_9CORY</name>
<dbReference type="AlphaFoldDB" id="A0A3M0G5Y1"/>
<evidence type="ECO:0000256" key="1">
    <source>
        <dbReference type="SAM" id="Phobius"/>
    </source>
</evidence>
<sequence length="432" mass="47177">MTQDKWSSRTWHRKASRPVSIWMMVFILVGAAHIFVPNYRWVLIHLFTLGLVTNSIVVWSQHLTEKFVHQKLPDSTRPKQLARIYILNIGIIITVAGQILVQFWKCHWILTQIGATLIALAVLWHAVALFIQWRAAKNKRFRPIVGSYVLSALCLPVGAVFGAILAIHPGNPQLLLAHIATNIGGFIGLAAAGSLTILFPTIWRTQGTNDHMSSSFVLLTVGVVATTIGAFLDFPQLGLIIYCIGWILSLQHWLGNVLDVARAPRDRVNFASVSVLMAALWLVLSLAYYTTQHFLVTEPGLPTLGLVVGFGAQLLIGVMSYLLPTTMGGGPSAVRAGLQELDRWGLLRATFVNGGLLIWMGTDISLLKVVASLLCIGSLAAFPVLVARAVKSQKLVLMKKAAGPEPKTTADWNQIYIGIAILAAIYVLFAAV</sequence>
<protein>
    <submittedName>
        <fullName evidence="2">Copper oxidase</fullName>
    </submittedName>
</protein>
<feature type="transmembrane region" description="Helical" evidence="1">
    <location>
        <begin position="366"/>
        <end position="390"/>
    </location>
</feature>
<proteinExistence type="predicted"/>
<feature type="transmembrane region" description="Helical" evidence="1">
    <location>
        <begin position="42"/>
        <end position="60"/>
    </location>
</feature>
<gene>
    <name evidence="2" type="ORF">D9543_09980</name>
</gene>